<feature type="signal peptide" evidence="2">
    <location>
        <begin position="1"/>
        <end position="23"/>
    </location>
</feature>
<sequence>MNRLKVITLAGLALLDLAAGAFALNAWTREPDDASVAPRGAPPLAPAAASGPPPDAETAATETLGRPLFVKSRRPSLDGPKAGPAAPPPTGMKLRAVVTIDEAARAYLVAEGSAEGQWLRVGDELNSWTVERISRREIALRRDEETVAIGFDDAEAPAPRAAAPPP</sequence>
<feature type="non-terminal residue" evidence="3">
    <location>
        <position position="166"/>
    </location>
</feature>
<organism evidence="3 4">
    <name type="scientific">Rhodoblastus sphagnicola</name>
    <dbReference type="NCBI Taxonomy" id="333368"/>
    <lineage>
        <taxon>Bacteria</taxon>
        <taxon>Pseudomonadati</taxon>
        <taxon>Pseudomonadota</taxon>
        <taxon>Alphaproteobacteria</taxon>
        <taxon>Hyphomicrobiales</taxon>
        <taxon>Rhodoblastaceae</taxon>
        <taxon>Rhodoblastus</taxon>
    </lineage>
</organism>
<evidence type="ECO:0000256" key="1">
    <source>
        <dbReference type="SAM" id="MobiDB-lite"/>
    </source>
</evidence>
<keyword evidence="4" id="KW-1185">Reference proteome</keyword>
<gene>
    <name evidence="3" type="ORF">CCR94_13560</name>
</gene>
<evidence type="ECO:0000256" key="2">
    <source>
        <dbReference type="SAM" id="SignalP"/>
    </source>
</evidence>
<reference evidence="3 4" key="1">
    <citation type="journal article" date="2018" name="Arch. Microbiol.">
        <title>New insights into the metabolic potential of the phototrophic purple bacterium Rhodopila globiformis DSM 161(T) from its draft genome sequence and evidence for a vanadium-dependent nitrogenase.</title>
        <authorList>
            <person name="Imhoff J.F."/>
            <person name="Rahn T."/>
            <person name="Kunzel S."/>
            <person name="Neulinger S.C."/>
        </authorList>
    </citation>
    <scope>NUCLEOTIDE SEQUENCE [LARGE SCALE GENOMIC DNA]</scope>
    <source>
        <strain evidence="3 4">DSM 16996</strain>
    </source>
</reference>
<dbReference type="Proteomes" id="UP000239089">
    <property type="component" value="Unassembled WGS sequence"/>
</dbReference>
<keyword evidence="2" id="KW-0732">Signal</keyword>
<evidence type="ECO:0008006" key="5">
    <source>
        <dbReference type="Google" id="ProtNLM"/>
    </source>
</evidence>
<feature type="compositionally biased region" description="Pro residues" evidence="1">
    <location>
        <begin position="40"/>
        <end position="55"/>
    </location>
</feature>
<name>A0A2S6N5Y9_9HYPH</name>
<proteinExistence type="predicted"/>
<dbReference type="EMBL" id="NHSJ01000084">
    <property type="protein sequence ID" value="PPQ30036.1"/>
    <property type="molecule type" value="Genomic_DNA"/>
</dbReference>
<dbReference type="RefSeq" id="WP_425332334.1">
    <property type="nucleotide sequence ID" value="NZ_NHSJ01000084.1"/>
</dbReference>
<protein>
    <recommendedName>
        <fullName evidence="5">Type II secretion system protein GspC N-terminal domain-containing protein</fullName>
    </recommendedName>
</protein>
<feature type="chain" id="PRO_5015732919" description="Type II secretion system protein GspC N-terminal domain-containing protein" evidence="2">
    <location>
        <begin position="24"/>
        <end position="166"/>
    </location>
</feature>
<dbReference type="AlphaFoldDB" id="A0A2S6N5Y9"/>
<comment type="caution">
    <text evidence="3">The sequence shown here is derived from an EMBL/GenBank/DDBJ whole genome shotgun (WGS) entry which is preliminary data.</text>
</comment>
<accession>A0A2S6N5Y9</accession>
<evidence type="ECO:0000313" key="4">
    <source>
        <dbReference type="Proteomes" id="UP000239089"/>
    </source>
</evidence>
<evidence type="ECO:0000313" key="3">
    <source>
        <dbReference type="EMBL" id="PPQ30036.1"/>
    </source>
</evidence>
<feature type="region of interest" description="Disordered" evidence="1">
    <location>
        <begin position="31"/>
        <end position="91"/>
    </location>
</feature>